<protein>
    <submittedName>
        <fullName evidence="2">Uncharacterized protein</fullName>
    </submittedName>
</protein>
<keyword evidence="3" id="KW-1185">Reference proteome</keyword>
<sequence>MAIKHSQPQSMGALTHFVTESDTSLLSSTHAPGVLPLHDYDYKGNFDGCEEQEQRFPCPYHESEDVELNYGDNEEDYISCDEDCEIEGEDGDVEDLPSDLRTDQQRRQPPTRANSSKVEGVVSPQCPSVFLTTEGSFSAPSYTSSSTVPFTSTSSMDILSPNQVTCQRIPSQLQDYSLAFCISNEDCSRGFIQIVRRNGAVDPSLRFKVSEDPGHDRHFRQVAGPDDFYFVIEGAQKLALGAHLVPSDLLVKVDGNSTSSSTDSQDLIYRADFRMTLPGPVQLSGWLRYEKFRAVRENRPGVWPQWTHSVLINPKTTVDLANIEFNICSNCELDSFLDQVKTYREEHFEQCDRMAPVRGSYWKEDLALRVYSKLDTINTEPGAGFFLEDKDEKLVKSLNKDDENYTRAPKLTRGWRFVPSGCTMTKTSSLPNASSQDPYIPTCDSVESPGAAMRAPLSQRSNEAIAENKYPRRRILFTGDSQVRTTYNAILSHYRPLDPVHQQFGFHDEFLPGSETLNLNHTITMKPTSASVIRRKETDTEIELIYKADQFLDFLVTSTDKELDVYDTIYLNLGQWPASGPVAGGQWATATLLERWEAVIKRLNRWKLSREEQIKTRSPRPGGAKGSPTAGTGDSSIVIWAGMNAFPMRTDPSIQVKGDWRTNARLGYWDDWIETISQEAGGWFRRMNAWQLTFPMLDQVVDRAHFQQTDAIDALKIEALYKLDLCSRMRPDTPYSSPLADTITSTTITTTTTA</sequence>
<name>A0A9P6MQW8_9FUNG</name>
<proteinExistence type="predicted"/>
<comment type="caution">
    <text evidence="2">The sequence shown here is derived from an EMBL/GenBank/DDBJ whole genome shotgun (WGS) entry which is preliminary data.</text>
</comment>
<dbReference type="Proteomes" id="UP000703661">
    <property type="component" value="Unassembled WGS sequence"/>
</dbReference>
<evidence type="ECO:0000313" key="3">
    <source>
        <dbReference type="Proteomes" id="UP000703661"/>
    </source>
</evidence>
<reference evidence="2" key="1">
    <citation type="journal article" date="2020" name="Fungal Divers.">
        <title>Resolving the Mortierellaceae phylogeny through synthesis of multi-gene phylogenetics and phylogenomics.</title>
        <authorList>
            <person name="Vandepol N."/>
            <person name="Liber J."/>
            <person name="Desiro A."/>
            <person name="Na H."/>
            <person name="Kennedy M."/>
            <person name="Barry K."/>
            <person name="Grigoriev I.V."/>
            <person name="Miller A.N."/>
            <person name="O'Donnell K."/>
            <person name="Stajich J.E."/>
            <person name="Bonito G."/>
        </authorList>
    </citation>
    <scope>NUCLEOTIDE SEQUENCE</scope>
    <source>
        <strain evidence="2">NRRL 2769</strain>
    </source>
</reference>
<accession>A0A9P6MQW8</accession>
<evidence type="ECO:0000313" key="2">
    <source>
        <dbReference type="EMBL" id="KAG0010016.1"/>
    </source>
</evidence>
<feature type="region of interest" description="Disordered" evidence="1">
    <location>
        <begin position="87"/>
        <end position="120"/>
    </location>
</feature>
<dbReference type="AlphaFoldDB" id="A0A9P6MQW8"/>
<evidence type="ECO:0000256" key="1">
    <source>
        <dbReference type="SAM" id="MobiDB-lite"/>
    </source>
</evidence>
<dbReference type="EMBL" id="JAAAID010001436">
    <property type="protein sequence ID" value="KAG0010016.1"/>
    <property type="molecule type" value="Genomic_DNA"/>
</dbReference>
<feature type="compositionally biased region" description="Acidic residues" evidence="1">
    <location>
        <begin position="87"/>
        <end position="97"/>
    </location>
</feature>
<organism evidence="2 3">
    <name type="scientific">Entomortierella chlamydospora</name>
    <dbReference type="NCBI Taxonomy" id="101097"/>
    <lineage>
        <taxon>Eukaryota</taxon>
        <taxon>Fungi</taxon>
        <taxon>Fungi incertae sedis</taxon>
        <taxon>Mucoromycota</taxon>
        <taxon>Mortierellomycotina</taxon>
        <taxon>Mortierellomycetes</taxon>
        <taxon>Mortierellales</taxon>
        <taxon>Mortierellaceae</taxon>
        <taxon>Entomortierella</taxon>
    </lineage>
</organism>
<gene>
    <name evidence="2" type="ORF">BGZ80_001858</name>
</gene>
<feature type="region of interest" description="Disordered" evidence="1">
    <location>
        <begin position="612"/>
        <end position="635"/>
    </location>
</feature>